<accession>A0A4R8S184</accession>
<sequence length="76" mass="8941">MDTIDLTDPSKKNPENHKNNSYSYFNQFAYLWQHVRPSVRYSYIHHGCIGHSYIYHSSICHGSTYHSYVTATYIPP</sequence>
<dbReference type="Proteomes" id="UP000295604">
    <property type="component" value="Unassembled WGS sequence"/>
</dbReference>
<keyword evidence="2" id="KW-1185">Reference proteome</keyword>
<dbReference type="EMBL" id="QAPF01002121">
    <property type="protein sequence ID" value="TDZ75000.1"/>
    <property type="molecule type" value="Genomic_DNA"/>
</dbReference>
<proteinExistence type="predicted"/>
<reference evidence="1 2" key="1">
    <citation type="submission" date="2018-11" db="EMBL/GenBank/DDBJ databases">
        <title>Genome sequence and assembly of Colletotrichum sidae.</title>
        <authorList>
            <person name="Gan P."/>
            <person name="Shirasu K."/>
        </authorList>
    </citation>
    <scope>NUCLEOTIDE SEQUENCE [LARGE SCALE GENOMIC DNA]</scope>
    <source>
        <strain evidence="1 2">CBS 518.97</strain>
    </source>
</reference>
<organism evidence="1 2">
    <name type="scientific">Colletotrichum sidae</name>
    <dbReference type="NCBI Taxonomy" id="1347389"/>
    <lineage>
        <taxon>Eukaryota</taxon>
        <taxon>Fungi</taxon>
        <taxon>Dikarya</taxon>
        <taxon>Ascomycota</taxon>
        <taxon>Pezizomycotina</taxon>
        <taxon>Sordariomycetes</taxon>
        <taxon>Hypocreomycetidae</taxon>
        <taxon>Glomerellales</taxon>
        <taxon>Glomerellaceae</taxon>
        <taxon>Colletotrichum</taxon>
        <taxon>Colletotrichum orbiculare species complex</taxon>
    </lineage>
</organism>
<gene>
    <name evidence="1" type="ORF">C8034_v004746</name>
</gene>
<dbReference type="AlphaFoldDB" id="A0A4R8S184"/>
<protein>
    <submittedName>
        <fullName evidence="1">Uncharacterized protein</fullName>
    </submittedName>
</protein>
<evidence type="ECO:0000313" key="1">
    <source>
        <dbReference type="EMBL" id="TDZ75000.1"/>
    </source>
</evidence>
<evidence type="ECO:0000313" key="2">
    <source>
        <dbReference type="Proteomes" id="UP000295604"/>
    </source>
</evidence>
<comment type="caution">
    <text evidence="1">The sequence shown here is derived from an EMBL/GenBank/DDBJ whole genome shotgun (WGS) entry which is preliminary data.</text>
</comment>
<name>A0A4R8S184_9PEZI</name>